<name>A0A809Y4I3_9BRAD</name>
<protein>
    <submittedName>
        <fullName evidence="1">Uncharacterized protein</fullName>
    </submittedName>
</protein>
<evidence type="ECO:0000313" key="1">
    <source>
        <dbReference type="EMBL" id="BCE33630.1"/>
    </source>
</evidence>
<organism evidence="1">
    <name type="scientific">Bradyrhizobium diazoefficiens</name>
    <dbReference type="NCBI Taxonomy" id="1355477"/>
    <lineage>
        <taxon>Bacteria</taxon>
        <taxon>Pseudomonadati</taxon>
        <taxon>Pseudomonadota</taxon>
        <taxon>Alphaproteobacteria</taxon>
        <taxon>Hyphomicrobiales</taxon>
        <taxon>Nitrobacteraceae</taxon>
        <taxon>Bradyrhizobium</taxon>
    </lineage>
</organism>
<dbReference type="EMBL" id="AP023092">
    <property type="protein sequence ID" value="BCE33630.1"/>
    <property type="molecule type" value="Genomic_DNA"/>
</dbReference>
<dbReference type="AlphaFoldDB" id="A0A809Y4I3"/>
<gene>
    <name evidence="1" type="ORF">XF2B_73990</name>
</gene>
<proteinExistence type="predicted"/>
<sequence length="196" mass="21758">MRPHQFRHRTARTFFISPKCEMAIAVGDPLMLHALQQAALDRSVRSIHQQAGPEIDCPQVSLAGVVLDRVDGSFLLGVHETRPERSADEASGLALILKRHGLRLLERDATDIRQEPLFSNARFAWSFVHYHVPITDRLRIALALEDGGPQSVLELEERARPTCDTLAAVCALACQDLVGINISRDPLGPRTIVFAR</sequence>
<reference evidence="1" key="1">
    <citation type="submission" date="2020-05" db="EMBL/GenBank/DDBJ databases">
        <title>Complete genome sequence of Bradyrhizobium diazoefficiens XF2 isolated from soybean nodule.</title>
        <authorList>
            <person name="Noda R."/>
            <person name="Kakizaki K."/>
            <person name="Minamisawa K."/>
        </authorList>
    </citation>
    <scope>NUCLEOTIDE SEQUENCE</scope>
    <source>
        <strain evidence="1">XF2</strain>
    </source>
</reference>
<accession>A0A809Y4I3</accession>